<sequence>MVENKPRESFRDSESDPGFLVAKGKFDGQEPERKVAEKT</sequence>
<feature type="non-terminal residue" evidence="2">
    <location>
        <position position="39"/>
    </location>
</feature>
<reference evidence="2" key="1">
    <citation type="journal article" date="2015" name="Nature">
        <title>Complex archaea that bridge the gap between prokaryotes and eukaryotes.</title>
        <authorList>
            <person name="Spang A."/>
            <person name="Saw J.H."/>
            <person name="Jorgensen S.L."/>
            <person name="Zaremba-Niedzwiedzka K."/>
            <person name="Martijn J."/>
            <person name="Lind A.E."/>
            <person name="van Eijk R."/>
            <person name="Schleper C."/>
            <person name="Guy L."/>
            <person name="Ettema T.J."/>
        </authorList>
    </citation>
    <scope>NUCLEOTIDE SEQUENCE</scope>
</reference>
<dbReference type="AlphaFoldDB" id="A0A0F9FK35"/>
<organism evidence="2">
    <name type="scientific">marine sediment metagenome</name>
    <dbReference type="NCBI Taxonomy" id="412755"/>
    <lineage>
        <taxon>unclassified sequences</taxon>
        <taxon>metagenomes</taxon>
        <taxon>ecological metagenomes</taxon>
    </lineage>
</organism>
<feature type="compositionally biased region" description="Basic and acidic residues" evidence="1">
    <location>
        <begin position="24"/>
        <end position="39"/>
    </location>
</feature>
<evidence type="ECO:0000313" key="2">
    <source>
        <dbReference type="EMBL" id="KKL57650.1"/>
    </source>
</evidence>
<proteinExistence type="predicted"/>
<evidence type="ECO:0000256" key="1">
    <source>
        <dbReference type="SAM" id="MobiDB-lite"/>
    </source>
</evidence>
<gene>
    <name evidence="2" type="ORF">LCGC14_2233270</name>
</gene>
<dbReference type="EMBL" id="LAZR01030093">
    <property type="protein sequence ID" value="KKL57650.1"/>
    <property type="molecule type" value="Genomic_DNA"/>
</dbReference>
<comment type="caution">
    <text evidence="2">The sequence shown here is derived from an EMBL/GenBank/DDBJ whole genome shotgun (WGS) entry which is preliminary data.</text>
</comment>
<name>A0A0F9FK35_9ZZZZ</name>
<protein>
    <submittedName>
        <fullName evidence="2">Uncharacterized protein</fullName>
    </submittedName>
</protein>
<feature type="compositionally biased region" description="Basic and acidic residues" evidence="1">
    <location>
        <begin position="1"/>
        <end position="14"/>
    </location>
</feature>
<feature type="region of interest" description="Disordered" evidence="1">
    <location>
        <begin position="1"/>
        <end position="39"/>
    </location>
</feature>
<accession>A0A0F9FK35</accession>